<dbReference type="RefSeq" id="WP_071638213.1">
    <property type="nucleotide sequence ID" value="NZ_MLFK01000010.1"/>
</dbReference>
<evidence type="ECO:0000259" key="4">
    <source>
        <dbReference type="PROSITE" id="PS51118"/>
    </source>
</evidence>
<evidence type="ECO:0000256" key="1">
    <source>
        <dbReference type="ARBA" id="ARBA00023015"/>
    </source>
</evidence>
<dbReference type="Pfam" id="PF01638">
    <property type="entry name" value="HxlR"/>
    <property type="match status" value="1"/>
</dbReference>
<dbReference type="Gene3D" id="1.10.10.10">
    <property type="entry name" value="Winged helix-like DNA-binding domain superfamily/Winged helix DNA-binding domain"/>
    <property type="match status" value="1"/>
</dbReference>
<organism evidence="5 6">
    <name type="scientific">Flavobacterium johnsoniae</name>
    <name type="common">Cytophaga johnsonae</name>
    <dbReference type="NCBI Taxonomy" id="986"/>
    <lineage>
        <taxon>Bacteria</taxon>
        <taxon>Pseudomonadati</taxon>
        <taxon>Bacteroidota</taxon>
        <taxon>Flavobacteriia</taxon>
        <taxon>Flavobacteriales</taxon>
        <taxon>Flavobacteriaceae</taxon>
        <taxon>Flavobacterium</taxon>
    </lineage>
</organism>
<dbReference type="OrthoDB" id="9797599at2"/>
<dbReference type="InterPro" id="IPR036388">
    <property type="entry name" value="WH-like_DNA-bd_sf"/>
</dbReference>
<comment type="caution">
    <text evidence="5">The sequence shown here is derived from an EMBL/GenBank/DDBJ whole genome shotgun (WGS) entry which is preliminary data.</text>
</comment>
<evidence type="ECO:0000313" key="6">
    <source>
        <dbReference type="Proteomes" id="UP000182826"/>
    </source>
</evidence>
<keyword evidence="6" id="KW-1185">Reference proteome</keyword>
<evidence type="ECO:0000256" key="2">
    <source>
        <dbReference type="ARBA" id="ARBA00023125"/>
    </source>
</evidence>
<proteinExistence type="predicted"/>
<sequence length="121" mass="13823">MTAIKESSTIQENKQYALEKCPVTFVMEKIGGYWKPIILYHLSTGDKRYSELKRAIPAVTEKMLIQHLKQLESDGLVIREAKPVVPPFVTYRLSNAGRGLMPVIHEMANWAFKVRDGEFSL</sequence>
<dbReference type="GO" id="GO:0003677">
    <property type="term" value="F:DNA binding"/>
    <property type="evidence" value="ECO:0007669"/>
    <property type="project" value="UniProtKB-KW"/>
</dbReference>
<keyword evidence="1" id="KW-0805">Transcription regulation</keyword>
<dbReference type="InterPro" id="IPR036390">
    <property type="entry name" value="WH_DNA-bd_sf"/>
</dbReference>
<reference evidence="5 6" key="1">
    <citation type="submission" date="2016-10" db="EMBL/GenBank/DDBJ databases">
        <title>Draft Genome Sequence of Rhizobacteria Flavobacterium johnsoniae CI04.</title>
        <authorList>
            <person name="Bravo J.I."/>
            <person name="Lozano G.L."/>
            <person name="Handelsman J."/>
        </authorList>
    </citation>
    <scope>NUCLEOTIDE SEQUENCE [LARGE SCALE GENOMIC DNA]</scope>
    <source>
        <strain evidence="5 6">CI04</strain>
    </source>
</reference>
<feature type="domain" description="HTH hxlR-type" evidence="4">
    <location>
        <begin position="21"/>
        <end position="119"/>
    </location>
</feature>
<keyword evidence="3" id="KW-0804">Transcription</keyword>
<accession>A0A1J7CEZ3</accession>
<dbReference type="PANTHER" id="PTHR33204:SF29">
    <property type="entry name" value="TRANSCRIPTIONAL REGULATOR"/>
    <property type="match status" value="1"/>
</dbReference>
<dbReference type="PROSITE" id="PS51118">
    <property type="entry name" value="HTH_HXLR"/>
    <property type="match status" value="1"/>
</dbReference>
<dbReference type="Proteomes" id="UP000182826">
    <property type="component" value="Unassembled WGS sequence"/>
</dbReference>
<evidence type="ECO:0000313" key="5">
    <source>
        <dbReference type="EMBL" id="OIV40088.1"/>
    </source>
</evidence>
<dbReference type="InterPro" id="IPR002577">
    <property type="entry name" value="HTH_HxlR"/>
</dbReference>
<dbReference type="EMBL" id="MLFK01000010">
    <property type="protein sequence ID" value="OIV40088.1"/>
    <property type="molecule type" value="Genomic_DNA"/>
</dbReference>
<dbReference type="AlphaFoldDB" id="A0A1J7CEZ3"/>
<evidence type="ECO:0000256" key="3">
    <source>
        <dbReference type="ARBA" id="ARBA00023163"/>
    </source>
</evidence>
<protein>
    <submittedName>
        <fullName evidence="5">Transcriptional regulator</fullName>
    </submittedName>
</protein>
<name>A0A1J7CEZ3_FLAJO</name>
<dbReference type="PANTHER" id="PTHR33204">
    <property type="entry name" value="TRANSCRIPTIONAL REGULATOR, MARR FAMILY"/>
    <property type="match status" value="1"/>
</dbReference>
<dbReference type="SUPFAM" id="SSF46785">
    <property type="entry name" value="Winged helix' DNA-binding domain"/>
    <property type="match status" value="1"/>
</dbReference>
<keyword evidence="2" id="KW-0238">DNA-binding</keyword>
<gene>
    <name evidence="5" type="ORF">BKM63_19225</name>
</gene>